<dbReference type="OrthoDB" id="6584at2157"/>
<evidence type="ECO:0000256" key="1">
    <source>
        <dbReference type="SAM" id="Phobius"/>
    </source>
</evidence>
<feature type="transmembrane region" description="Helical" evidence="1">
    <location>
        <begin position="16"/>
        <end position="37"/>
    </location>
</feature>
<proteinExistence type="predicted"/>
<keyword evidence="3" id="KW-1185">Reference proteome</keyword>
<keyword evidence="1" id="KW-1133">Transmembrane helix</keyword>
<sequence length="187" mass="21138">MRSALEKDDDRRTRKVFLAVFYVCATAMALITFYAMYVSLDEYQRTGSVIIGKVLVDTEWPVPGVAKLVTYLMIVSVVAWYCVVRLGGDKVSGMPKWIKSILQLVVLMIAVVALYEFVYNFIVWNSLITADAIKGVLDFDNKSVEYPNPETPWNLVFATKMSLAAFLIAAHGFYTMSKPNKRDQVLQ</sequence>
<dbReference type="GeneID" id="41596311"/>
<feature type="transmembrane region" description="Helical" evidence="1">
    <location>
        <begin position="68"/>
        <end position="88"/>
    </location>
</feature>
<dbReference type="eggNOG" id="arCOG08765">
    <property type="taxonomic scope" value="Archaea"/>
</dbReference>
<reference evidence="2 3" key="1">
    <citation type="journal article" date="2014" name="PLoS ONE">
        <title>Genome Sequence of Candidatus Nitrososphaera evergladensis from Group I.1b Enriched from Everglades Soil Reveals Novel Genomic Features of the Ammonia-Oxidizing Archaea.</title>
        <authorList>
            <person name="Zhalnina K.V."/>
            <person name="Dias R."/>
            <person name="Leonard M.T."/>
            <person name="Dorr de Quadros P."/>
            <person name="Camargo F.A."/>
            <person name="Drew J.C."/>
            <person name="Farmerie W.G."/>
            <person name="Daroub S.H."/>
            <person name="Triplett E.W."/>
        </authorList>
    </citation>
    <scope>NUCLEOTIDE SEQUENCE [LARGE SCALE GENOMIC DNA]</scope>
    <source>
        <strain evidence="2 3">SR1</strain>
    </source>
</reference>
<evidence type="ECO:0000313" key="3">
    <source>
        <dbReference type="Proteomes" id="UP000028194"/>
    </source>
</evidence>
<name>A0A075MMY2_9ARCH</name>
<accession>A0A075MMY2</accession>
<keyword evidence="1" id="KW-0812">Transmembrane</keyword>
<feature type="transmembrane region" description="Helical" evidence="1">
    <location>
        <begin position="100"/>
        <end position="122"/>
    </location>
</feature>
<gene>
    <name evidence="2" type="ORF">NTE_00433</name>
</gene>
<dbReference type="EMBL" id="CP007174">
    <property type="protein sequence ID" value="AIF82515.1"/>
    <property type="molecule type" value="Genomic_DNA"/>
</dbReference>
<dbReference type="AlphaFoldDB" id="A0A075MMY2"/>
<keyword evidence="1" id="KW-0472">Membrane</keyword>
<protein>
    <submittedName>
        <fullName evidence="2">Uncharacterized protein</fullName>
    </submittedName>
</protein>
<dbReference type="Proteomes" id="UP000028194">
    <property type="component" value="Chromosome"/>
</dbReference>
<feature type="transmembrane region" description="Helical" evidence="1">
    <location>
        <begin position="153"/>
        <end position="174"/>
    </location>
</feature>
<dbReference type="RefSeq" id="WP_148699472.1">
    <property type="nucleotide sequence ID" value="NZ_CP007174.1"/>
</dbReference>
<dbReference type="HOGENOM" id="CLU_1444622_0_0_2"/>
<dbReference type="KEGG" id="nev:NTE_00433"/>
<evidence type="ECO:0000313" key="2">
    <source>
        <dbReference type="EMBL" id="AIF82515.1"/>
    </source>
</evidence>
<organism evidence="2 3">
    <name type="scientific">Candidatus Nitrososphaera evergladensis SR1</name>
    <dbReference type="NCBI Taxonomy" id="1459636"/>
    <lineage>
        <taxon>Archaea</taxon>
        <taxon>Nitrososphaerota</taxon>
        <taxon>Nitrososphaeria</taxon>
        <taxon>Nitrososphaerales</taxon>
        <taxon>Nitrososphaeraceae</taxon>
        <taxon>Nitrososphaera</taxon>
    </lineage>
</organism>